<feature type="non-terminal residue" evidence="2">
    <location>
        <position position="1"/>
    </location>
</feature>
<dbReference type="EMBL" id="CAJOBP010000094">
    <property type="protein sequence ID" value="CAF4120832.1"/>
    <property type="molecule type" value="Genomic_DNA"/>
</dbReference>
<organism evidence="2 3">
    <name type="scientific">Rotaria socialis</name>
    <dbReference type="NCBI Taxonomy" id="392032"/>
    <lineage>
        <taxon>Eukaryota</taxon>
        <taxon>Metazoa</taxon>
        <taxon>Spiralia</taxon>
        <taxon>Gnathifera</taxon>
        <taxon>Rotifera</taxon>
        <taxon>Eurotatoria</taxon>
        <taxon>Bdelloidea</taxon>
        <taxon>Philodinida</taxon>
        <taxon>Philodinidae</taxon>
        <taxon>Rotaria</taxon>
    </lineage>
</organism>
<dbReference type="PANTHER" id="PTHR46580">
    <property type="entry name" value="SENSOR KINASE-RELATED"/>
    <property type="match status" value="1"/>
</dbReference>
<keyword evidence="3" id="KW-1185">Reference proteome</keyword>
<gene>
    <name evidence="2" type="ORF">UJA718_LOCUS1552</name>
</gene>
<evidence type="ECO:0000313" key="2">
    <source>
        <dbReference type="EMBL" id="CAF4120832.1"/>
    </source>
</evidence>
<name>A0A819WBX8_9BILA</name>
<proteinExistence type="predicted"/>
<dbReference type="Gene3D" id="2.30.30.100">
    <property type="match status" value="2"/>
</dbReference>
<accession>A0A819WBX8</accession>
<keyword evidence="1" id="KW-0732">Signal</keyword>
<dbReference type="InterPro" id="IPR028994">
    <property type="entry name" value="Integrin_alpha_N"/>
</dbReference>
<protein>
    <recommendedName>
        <fullName evidence="4">VCBS repeat-containing protein</fullName>
    </recommendedName>
</protein>
<sequence length="225" mass="23581">DTQLDIVVANYGSNDASVLLGNINIGFVNQSTLTSGNGSRPQSIVIADFNNDSRMDIAIANSASCSVAIFVGHGNISFGNPTTYSTGSRPIAIATGDFNDDMRLDIVVANYGSESLSIFLGYGDGSFANQKFYSTGANSQPYSVVICDVNNDAMLDIVASNPGIDGIGLFVGYGNGTFSNMMLIPTGDGSAPFYVAVGDFNKDRKLDFAVLNEGTDSLSILLQTC</sequence>
<evidence type="ECO:0008006" key="4">
    <source>
        <dbReference type="Google" id="ProtNLM"/>
    </source>
</evidence>
<dbReference type="Pfam" id="PF13517">
    <property type="entry name" value="FG-GAP_3"/>
    <property type="match status" value="2"/>
</dbReference>
<evidence type="ECO:0000256" key="1">
    <source>
        <dbReference type="ARBA" id="ARBA00022729"/>
    </source>
</evidence>
<dbReference type="SUPFAM" id="SSF69318">
    <property type="entry name" value="Integrin alpha N-terminal domain"/>
    <property type="match status" value="1"/>
</dbReference>
<dbReference type="InterPro" id="IPR013517">
    <property type="entry name" value="FG-GAP"/>
</dbReference>
<comment type="caution">
    <text evidence="2">The sequence shown here is derived from an EMBL/GenBank/DDBJ whole genome shotgun (WGS) entry which is preliminary data.</text>
</comment>
<evidence type="ECO:0000313" key="3">
    <source>
        <dbReference type="Proteomes" id="UP000663873"/>
    </source>
</evidence>
<dbReference type="PANTHER" id="PTHR46580:SF4">
    <property type="entry name" value="ATP_GTP-BINDING PROTEIN"/>
    <property type="match status" value="1"/>
</dbReference>
<dbReference type="Proteomes" id="UP000663873">
    <property type="component" value="Unassembled WGS sequence"/>
</dbReference>
<reference evidence="2" key="1">
    <citation type="submission" date="2021-02" db="EMBL/GenBank/DDBJ databases">
        <authorList>
            <person name="Nowell W R."/>
        </authorList>
    </citation>
    <scope>NUCLEOTIDE SEQUENCE</scope>
</reference>
<dbReference type="AlphaFoldDB" id="A0A819WBX8"/>